<dbReference type="PROSITE" id="PS00519">
    <property type="entry name" value="HTH_ASNC_1"/>
    <property type="match status" value="1"/>
</dbReference>
<dbReference type="Gene3D" id="3.30.70.920">
    <property type="match status" value="1"/>
</dbReference>
<gene>
    <name evidence="6" type="ORF">SAMN04488498_101171</name>
</gene>
<dbReference type="SUPFAM" id="SSF46785">
    <property type="entry name" value="Winged helix' DNA-binding domain"/>
    <property type="match status" value="1"/>
</dbReference>
<evidence type="ECO:0000256" key="3">
    <source>
        <dbReference type="ARBA" id="ARBA00023159"/>
    </source>
</evidence>
<dbReference type="PRINTS" id="PR00033">
    <property type="entry name" value="HTHASNC"/>
</dbReference>
<name>A0A1I3V3C2_9HYPH</name>
<organism evidence="6 7">
    <name type="scientific">Neomesorhizobium albiziae</name>
    <dbReference type="NCBI Taxonomy" id="335020"/>
    <lineage>
        <taxon>Bacteria</taxon>
        <taxon>Pseudomonadati</taxon>
        <taxon>Pseudomonadota</taxon>
        <taxon>Alphaproteobacteria</taxon>
        <taxon>Hyphomicrobiales</taxon>
        <taxon>Phyllobacteriaceae</taxon>
        <taxon>Neomesorhizobium</taxon>
    </lineage>
</organism>
<dbReference type="GO" id="GO:0043200">
    <property type="term" value="P:response to amino acid"/>
    <property type="evidence" value="ECO:0007669"/>
    <property type="project" value="TreeGrafter"/>
</dbReference>
<keyword evidence="1" id="KW-0805">Transcription regulation</keyword>
<evidence type="ECO:0000259" key="5">
    <source>
        <dbReference type="PROSITE" id="PS50956"/>
    </source>
</evidence>
<accession>A0A1I3V3C2</accession>
<evidence type="ECO:0000256" key="1">
    <source>
        <dbReference type="ARBA" id="ARBA00023015"/>
    </source>
</evidence>
<dbReference type="InterPro" id="IPR019887">
    <property type="entry name" value="Tscrpt_reg_AsnC/Lrp_C"/>
</dbReference>
<evidence type="ECO:0000313" key="7">
    <source>
        <dbReference type="Proteomes" id="UP000323300"/>
    </source>
</evidence>
<keyword evidence="3" id="KW-0010">Activator</keyword>
<keyword evidence="4" id="KW-0804">Transcription</keyword>
<dbReference type="Proteomes" id="UP000323300">
    <property type="component" value="Unassembled WGS sequence"/>
</dbReference>
<dbReference type="Pfam" id="PF01037">
    <property type="entry name" value="AsnC_trans_reg"/>
    <property type="match status" value="1"/>
</dbReference>
<dbReference type="Gene3D" id="1.10.10.10">
    <property type="entry name" value="Winged helix-like DNA-binding domain superfamily/Winged helix DNA-binding domain"/>
    <property type="match status" value="1"/>
</dbReference>
<dbReference type="GO" id="GO:0005829">
    <property type="term" value="C:cytosol"/>
    <property type="evidence" value="ECO:0007669"/>
    <property type="project" value="TreeGrafter"/>
</dbReference>
<dbReference type="EMBL" id="FOSL01000001">
    <property type="protein sequence ID" value="SFJ89735.1"/>
    <property type="molecule type" value="Genomic_DNA"/>
</dbReference>
<keyword evidence="7" id="KW-1185">Reference proteome</keyword>
<proteinExistence type="predicted"/>
<feature type="domain" description="HTH asnC-type" evidence="5">
    <location>
        <begin position="38"/>
        <end position="99"/>
    </location>
</feature>
<reference evidence="6 7" key="1">
    <citation type="submission" date="2016-10" db="EMBL/GenBank/DDBJ databases">
        <authorList>
            <person name="Varghese N."/>
            <person name="Submissions S."/>
        </authorList>
    </citation>
    <scope>NUCLEOTIDE SEQUENCE [LARGE SCALE GENOMIC DNA]</scope>
    <source>
        <strain evidence="6 7">DSM 21822</strain>
    </source>
</reference>
<sequence>MDAFSRSTEKLEIMDRSIYDDAIYQVLRAANRMNTDQLDRIDRNVLAALASDGRLSMAELGAKVGLSKTPVQARVRRLEKEGYIRGYSAVIDRERMGEGHVAFVQVKLSDTRSLALGEFNRAVQAVPEIEQCHMMAASFDYLLKVRTRDIAAYRRVLGERISALPHVAQTSTFVAMETVKDR</sequence>
<dbReference type="InterPro" id="IPR019885">
    <property type="entry name" value="Tscrpt_reg_HTH_AsnC-type_CS"/>
</dbReference>
<dbReference type="PANTHER" id="PTHR30154">
    <property type="entry name" value="LEUCINE-RESPONSIVE REGULATORY PROTEIN"/>
    <property type="match status" value="1"/>
</dbReference>
<evidence type="ECO:0000313" key="6">
    <source>
        <dbReference type="EMBL" id="SFJ89735.1"/>
    </source>
</evidence>
<keyword evidence="2" id="KW-0238">DNA-binding</keyword>
<evidence type="ECO:0000256" key="4">
    <source>
        <dbReference type="ARBA" id="ARBA00023163"/>
    </source>
</evidence>
<dbReference type="InterPro" id="IPR036390">
    <property type="entry name" value="WH_DNA-bd_sf"/>
</dbReference>
<dbReference type="SMART" id="SM00344">
    <property type="entry name" value="HTH_ASNC"/>
    <property type="match status" value="1"/>
</dbReference>
<dbReference type="PANTHER" id="PTHR30154:SF0">
    <property type="entry name" value="LEUCINE-RESPONSIVE REGULATORY PROTEIN"/>
    <property type="match status" value="1"/>
</dbReference>
<evidence type="ECO:0000256" key="2">
    <source>
        <dbReference type="ARBA" id="ARBA00023125"/>
    </source>
</evidence>
<dbReference type="Pfam" id="PF13412">
    <property type="entry name" value="HTH_24"/>
    <property type="match status" value="1"/>
</dbReference>
<dbReference type="InterPro" id="IPR036388">
    <property type="entry name" value="WH-like_DNA-bd_sf"/>
</dbReference>
<protein>
    <submittedName>
        <fullName evidence="6">Lrp/AsnC family transcriptional regulator, leucine-responsive regulatory protein</fullName>
    </submittedName>
</protein>
<dbReference type="InterPro" id="IPR011008">
    <property type="entry name" value="Dimeric_a/b-barrel"/>
</dbReference>
<dbReference type="PROSITE" id="PS50956">
    <property type="entry name" value="HTH_ASNC_2"/>
    <property type="match status" value="1"/>
</dbReference>
<dbReference type="GO" id="GO:0043565">
    <property type="term" value="F:sequence-specific DNA binding"/>
    <property type="evidence" value="ECO:0007669"/>
    <property type="project" value="InterPro"/>
</dbReference>
<dbReference type="InterPro" id="IPR019888">
    <property type="entry name" value="Tscrpt_reg_AsnC-like"/>
</dbReference>
<dbReference type="AlphaFoldDB" id="A0A1I3V3C2"/>
<dbReference type="InterPro" id="IPR000485">
    <property type="entry name" value="AsnC-type_HTH_dom"/>
</dbReference>
<dbReference type="SUPFAM" id="SSF54909">
    <property type="entry name" value="Dimeric alpha+beta barrel"/>
    <property type="match status" value="1"/>
</dbReference>